<dbReference type="InterPro" id="IPR044763">
    <property type="entry name" value="Ded1/Dbp1_DEADc"/>
</dbReference>
<dbReference type="SUPFAM" id="SSF52540">
    <property type="entry name" value="P-loop containing nucleoside triphosphate hydrolases"/>
    <property type="match status" value="1"/>
</dbReference>
<keyword evidence="6" id="KW-0694">RNA-binding</keyword>
<dbReference type="EC" id="3.6.4.13" evidence="1"/>
<evidence type="ECO:0000313" key="15">
    <source>
        <dbReference type="Proteomes" id="UP001168972"/>
    </source>
</evidence>
<dbReference type="PROSITE" id="PS51195">
    <property type="entry name" value="Q_MOTIF"/>
    <property type="match status" value="1"/>
</dbReference>
<dbReference type="InterPro" id="IPR000629">
    <property type="entry name" value="RNA-helicase_DEAD-box_CS"/>
</dbReference>
<dbReference type="InterPro" id="IPR027417">
    <property type="entry name" value="P-loop_NTPase"/>
</dbReference>
<dbReference type="InterPro" id="IPR001650">
    <property type="entry name" value="Helicase_C-like"/>
</dbReference>
<evidence type="ECO:0000256" key="8">
    <source>
        <dbReference type="PROSITE-ProRule" id="PRU00552"/>
    </source>
</evidence>
<dbReference type="GO" id="GO:0016787">
    <property type="term" value="F:hydrolase activity"/>
    <property type="evidence" value="ECO:0007669"/>
    <property type="project" value="UniProtKB-KW"/>
</dbReference>
<keyword evidence="2 9" id="KW-0547">Nucleotide-binding</keyword>
<feature type="domain" description="Helicase C-terminal" evidence="12">
    <location>
        <begin position="445"/>
        <end position="610"/>
    </location>
</feature>
<sequence>MSDDWNTAFSTPVTTSSFDEGRSYGKGRGFRKPTNNSSTNNSSTIGKSTAVDNDDWGTVAQTNDSNTNNDDNWETCPTSTNGDYSTSNNNSEWISGGGQTQSFDDADDNNGRDYRGGRGRRDRNNDNGDDRRGRSRNRNNDNGDDRRGRSRNRNRDDIDDEKTDGADGEEKKPPVTYVPPERSMDDAELFGSGIAAGINFSKYDNIKVEVTGDDVPPAFELFTQAGLRTSLVSNIDKSGYKKPTPVQKYAIPIMMNGRDVMACAQTGSGKTAAYLIPIINKLLESNDELRLIDRGCEPQAIVMAPTRELVTQICWEAQKFAKDTVIKSLSVYGGVATMHQIRQLERGGHIIVATPGRLCDFVERGRIRFSAIRFVVLDEADRMLDQGFLSSMETILQHESMVPSAERQTVMFSATFPSEVQNLAARFMRNYLFLRVGIVGGACENVEQNFYEVEKSAKRRKLQELLNLDGGVLLKKKTLVFVETKKTADFIAAYMSDNKFPSTSIHGDREQKEREIALNDFKSGRMPILVATSVAARGLDIPEVAHVINYDLPKSIDEYVHRIGRTGRMGNEGKATSFYDPNFDSALGPDLVRMLTQAKKTVPDFLESSGGSGFDGGITNDFGGYDIRGDNNTNTGATEPEESW</sequence>
<comment type="similarity">
    <text evidence="9">Belongs to the DEAD box helicase family.</text>
</comment>
<dbReference type="PROSITE" id="PS51194">
    <property type="entry name" value="HELICASE_CTER"/>
    <property type="match status" value="1"/>
</dbReference>
<dbReference type="FunFam" id="3.40.50.300:FF:000397">
    <property type="entry name" value="Probable ATP-dependent RNA helicase DDX4"/>
    <property type="match status" value="1"/>
</dbReference>
<dbReference type="SMART" id="SM00490">
    <property type="entry name" value="HELICc"/>
    <property type="match status" value="1"/>
</dbReference>
<feature type="short sequence motif" description="Q motif" evidence="8">
    <location>
        <begin position="220"/>
        <end position="248"/>
    </location>
</feature>
<evidence type="ECO:0000313" key="14">
    <source>
        <dbReference type="EMBL" id="KAK0159810.1"/>
    </source>
</evidence>
<dbReference type="Gene3D" id="3.40.50.300">
    <property type="entry name" value="P-loop containing nucleotide triphosphate hydrolases"/>
    <property type="match status" value="2"/>
</dbReference>
<protein>
    <recommendedName>
        <fullName evidence="1">RNA helicase</fullName>
        <ecNumber evidence="1">3.6.4.13</ecNumber>
    </recommendedName>
</protein>
<evidence type="ECO:0000259" key="12">
    <source>
        <dbReference type="PROSITE" id="PS51194"/>
    </source>
</evidence>
<comment type="catalytic activity">
    <reaction evidence="7">
        <text>ATP + H2O = ADP + phosphate + H(+)</text>
        <dbReference type="Rhea" id="RHEA:13065"/>
        <dbReference type="ChEBI" id="CHEBI:15377"/>
        <dbReference type="ChEBI" id="CHEBI:15378"/>
        <dbReference type="ChEBI" id="CHEBI:30616"/>
        <dbReference type="ChEBI" id="CHEBI:43474"/>
        <dbReference type="ChEBI" id="CHEBI:456216"/>
        <dbReference type="EC" id="3.6.4.13"/>
    </reaction>
</comment>
<evidence type="ECO:0000256" key="10">
    <source>
        <dbReference type="SAM" id="MobiDB-lite"/>
    </source>
</evidence>
<dbReference type="SMART" id="SM00487">
    <property type="entry name" value="DEXDc"/>
    <property type="match status" value="1"/>
</dbReference>
<evidence type="ECO:0000256" key="7">
    <source>
        <dbReference type="ARBA" id="ARBA00047984"/>
    </source>
</evidence>
<dbReference type="PROSITE" id="PS51192">
    <property type="entry name" value="HELICASE_ATP_BIND_1"/>
    <property type="match status" value="1"/>
</dbReference>
<evidence type="ECO:0000256" key="3">
    <source>
        <dbReference type="ARBA" id="ARBA00022801"/>
    </source>
</evidence>
<evidence type="ECO:0000256" key="2">
    <source>
        <dbReference type="ARBA" id="ARBA00022741"/>
    </source>
</evidence>
<evidence type="ECO:0000259" key="13">
    <source>
        <dbReference type="PROSITE" id="PS51195"/>
    </source>
</evidence>
<dbReference type="FunFam" id="3.40.50.300:FF:000008">
    <property type="entry name" value="ATP-dependent RNA helicase RhlB"/>
    <property type="match status" value="1"/>
</dbReference>
<evidence type="ECO:0000256" key="9">
    <source>
        <dbReference type="RuleBase" id="RU000492"/>
    </source>
</evidence>
<gene>
    <name evidence="14" type="ORF">PV327_010883</name>
</gene>
<evidence type="ECO:0000256" key="6">
    <source>
        <dbReference type="ARBA" id="ARBA00022884"/>
    </source>
</evidence>
<feature type="region of interest" description="Disordered" evidence="10">
    <location>
        <begin position="1"/>
        <end position="182"/>
    </location>
</feature>
<dbReference type="Pfam" id="PF00271">
    <property type="entry name" value="Helicase_C"/>
    <property type="match status" value="1"/>
</dbReference>
<dbReference type="EMBL" id="JAQQBR010001836">
    <property type="protein sequence ID" value="KAK0159810.1"/>
    <property type="molecule type" value="Genomic_DNA"/>
</dbReference>
<keyword evidence="4 9" id="KW-0347">Helicase</keyword>
<proteinExistence type="inferred from homology"/>
<dbReference type="CDD" id="cd17967">
    <property type="entry name" value="DEADc_DDX3_DDX4"/>
    <property type="match status" value="1"/>
</dbReference>
<feature type="compositionally biased region" description="Basic and acidic residues" evidence="10">
    <location>
        <begin position="163"/>
        <end position="173"/>
    </location>
</feature>
<comment type="caution">
    <text evidence="14">The sequence shown here is derived from an EMBL/GenBank/DDBJ whole genome shotgun (WGS) entry which is preliminary data.</text>
</comment>
<evidence type="ECO:0000259" key="11">
    <source>
        <dbReference type="PROSITE" id="PS51192"/>
    </source>
</evidence>
<feature type="compositionally biased region" description="Low complexity" evidence="10">
    <location>
        <begin position="34"/>
        <end position="44"/>
    </location>
</feature>
<dbReference type="Proteomes" id="UP001168972">
    <property type="component" value="Unassembled WGS sequence"/>
</dbReference>
<feature type="compositionally biased region" description="Polar residues" evidence="10">
    <location>
        <begin position="1"/>
        <end position="18"/>
    </location>
</feature>
<dbReference type="GO" id="GO:0003723">
    <property type="term" value="F:RNA binding"/>
    <property type="evidence" value="ECO:0007669"/>
    <property type="project" value="UniProtKB-KW"/>
</dbReference>
<dbReference type="PANTHER" id="PTHR47958">
    <property type="entry name" value="ATP-DEPENDENT RNA HELICASE DBP3"/>
    <property type="match status" value="1"/>
</dbReference>
<dbReference type="GO" id="GO:0005524">
    <property type="term" value="F:ATP binding"/>
    <property type="evidence" value="ECO:0007669"/>
    <property type="project" value="UniProtKB-KW"/>
</dbReference>
<evidence type="ECO:0000256" key="4">
    <source>
        <dbReference type="ARBA" id="ARBA00022806"/>
    </source>
</evidence>
<evidence type="ECO:0000256" key="5">
    <source>
        <dbReference type="ARBA" id="ARBA00022840"/>
    </source>
</evidence>
<reference evidence="14" key="1">
    <citation type="journal article" date="2023" name="bioRxiv">
        <title>Scaffold-level genome assemblies of two parasitoid biocontrol wasps reveal the parthenogenesis mechanism and an associated novel virus.</title>
        <authorList>
            <person name="Inwood S."/>
            <person name="Skelly J."/>
            <person name="Guhlin J."/>
            <person name="Harrop T."/>
            <person name="Goldson S."/>
            <person name="Dearden P."/>
        </authorList>
    </citation>
    <scope>NUCLEOTIDE SEQUENCE</scope>
    <source>
        <strain evidence="14">Lincoln</strain>
        <tissue evidence="14">Whole body</tissue>
    </source>
</reference>
<dbReference type="CDD" id="cd18787">
    <property type="entry name" value="SF2_C_DEAD"/>
    <property type="match status" value="1"/>
</dbReference>
<dbReference type="InterPro" id="IPR014014">
    <property type="entry name" value="RNA_helicase_DEAD_Q_motif"/>
</dbReference>
<organism evidence="14 15">
    <name type="scientific">Microctonus hyperodae</name>
    <name type="common">Parasitoid wasp</name>
    <dbReference type="NCBI Taxonomy" id="165561"/>
    <lineage>
        <taxon>Eukaryota</taxon>
        <taxon>Metazoa</taxon>
        <taxon>Ecdysozoa</taxon>
        <taxon>Arthropoda</taxon>
        <taxon>Hexapoda</taxon>
        <taxon>Insecta</taxon>
        <taxon>Pterygota</taxon>
        <taxon>Neoptera</taxon>
        <taxon>Endopterygota</taxon>
        <taxon>Hymenoptera</taxon>
        <taxon>Apocrita</taxon>
        <taxon>Ichneumonoidea</taxon>
        <taxon>Braconidae</taxon>
        <taxon>Euphorinae</taxon>
        <taxon>Microctonus</taxon>
    </lineage>
</organism>
<dbReference type="AlphaFoldDB" id="A0AA39F0F6"/>
<name>A0AA39F0F6_MICHY</name>
<keyword evidence="3 9" id="KW-0378">Hydrolase</keyword>
<feature type="domain" description="Helicase ATP-binding" evidence="11">
    <location>
        <begin position="251"/>
        <end position="434"/>
    </location>
</feature>
<feature type="domain" description="DEAD-box RNA helicase Q" evidence="13">
    <location>
        <begin position="220"/>
        <end position="248"/>
    </location>
</feature>
<feature type="compositionally biased region" description="Basic and acidic residues" evidence="10">
    <location>
        <begin position="122"/>
        <end position="147"/>
    </location>
</feature>
<dbReference type="Pfam" id="PF00270">
    <property type="entry name" value="DEAD"/>
    <property type="match status" value="1"/>
</dbReference>
<keyword evidence="5 9" id="KW-0067">ATP-binding</keyword>
<dbReference type="InterPro" id="IPR014001">
    <property type="entry name" value="Helicase_ATP-bd"/>
</dbReference>
<accession>A0AA39F0F6</accession>
<reference evidence="14" key="2">
    <citation type="submission" date="2023-03" db="EMBL/GenBank/DDBJ databases">
        <authorList>
            <person name="Inwood S.N."/>
            <person name="Skelly J.G."/>
            <person name="Guhlin J."/>
            <person name="Harrop T.W.R."/>
            <person name="Goldson S.G."/>
            <person name="Dearden P.K."/>
        </authorList>
    </citation>
    <scope>NUCLEOTIDE SEQUENCE</scope>
    <source>
        <strain evidence="14">Lincoln</strain>
        <tissue evidence="14">Whole body</tissue>
    </source>
</reference>
<feature type="region of interest" description="Disordered" evidence="10">
    <location>
        <begin position="625"/>
        <end position="644"/>
    </location>
</feature>
<evidence type="ECO:0000256" key="1">
    <source>
        <dbReference type="ARBA" id="ARBA00012552"/>
    </source>
</evidence>
<dbReference type="PROSITE" id="PS00039">
    <property type="entry name" value="DEAD_ATP_HELICASE"/>
    <property type="match status" value="1"/>
</dbReference>
<dbReference type="GO" id="GO:0003724">
    <property type="term" value="F:RNA helicase activity"/>
    <property type="evidence" value="ECO:0007669"/>
    <property type="project" value="UniProtKB-EC"/>
</dbReference>
<feature type="compositionally biased region" description="Polar residues" evidence="10">
    <location>
        <begin position="75"/>
        <end position="93"/>
    </location>
</feature>
<dbReference type="GO" id="GO:0031047">
    <property type="term" value="P:regulatory ncRNA-mediated gene silencing"/>
    <property type="evidence" value="ECO:0007669"/>
    <property type="project" value="UniProtKB-ARBA"/>
</dbReference>
<dbReference type="InterPro" id="IPR011545">
    <property type="entry name" value="DEAD/DEAH_box_helicase_dom"/>
</dbReference>
<keyword evidence="15" id="KW-1185">Reference proteome</keyword>